<gene>
    <name evidence="7" type="ORF">GCM10009655_24670</name>
</gene>
<dbReference type="InterPro" id="IPR013595">
    <property type="entry name" value="Pept_S33_TAP-like_C"/>
</dbReference>
<dbReference type="PROSITE" id="PS51257">
    <property type="entry name" value="PROKAR_LIPOPROTEIN"/>
    <property type="match status" value="1"/>
</dbReference>
<sequence length="520" mass="55250">MSRTGRTTRSARARLFGVTSAALAVSLMLSGCVSWFMPPASNLTSTPTEEAVAPGLERFYQQVLEWANCGDALQCATAVAPVDWENPEGDTIELALVRQTARGNDRIGSLLVNPGGPGGSGFDFVADSVDYATSEALQSQFDVVGFDPRGVNRSTPVSCYSDPAELDEYIYSITPGEKGSDEWIAASTETAAQFAQRCLEETGPFLGFVDTPSAARDLDMLRAALGDTTLNYLGYSYGTLLGQVYAELFPEKTGRLVLDGAVDPAASEFEGTKAQAQGFEGALDAFLEDCAGASDCPFTGSTEQSRASIRTLLDRLDKSPLTNTDGRQLGSGTMFTAIILPLYSQGNWAYLRQLFTTVMQGDASIAFDLADSYNGRGPDGSYAENQTEAFIAINCLDAREPADVARMHEQAAELAVAAPIFGPQMSYGDPGCATWPVEAKRDRVAISAPGAADMLVIGTTNDPATPYEWAQTVAGNLDSGHLITYNGEGHTAYNKSNECVNSAVEDFLLTGVVPAVDPNC</sequence>
<dbReference type="InterPro" id="IPR000073">
    <property type="entry name" value="AB_hydrolase_1"/>
</dbReference>
<dbReference type="Pfam" id="PF00561">
    <property type="entry name" value="Abhydrolase_1"/>
    <property type="match status" value="1"/>
</dbReference>
<accession>A0ABN1VWR6</accession>
<evidence type="ECO:0000313" key="8">
    <source>
        <dbReference type="Proteomes" id="UP001500943"/>
    </source>
</evidence>
<keyword evidence="8" id="KW-1185">Reference proteome</keyword>
<dbReference type="Gene3D" id="3.40.50.1820">
    <property type="entry name" value="alpha/beta hydrolase"/>
    <property type="match status" value="1"/>
</dbReference>
<protein>
    <submittedName>
        <fullName evidence="7">Alpha/beta hydrolase</fullName>
    </submittedName>
</protein>
<keyword evidence="3 7" id="KW-0378">Hydrolase</keyword>
<dbReference type="InterPro" id="IPR029058">
    <property type="entry name" value="AB_hydrolase_fold"/>
</dbReference>
<keyword evidence="4" id="KW-0812">Transmembrane</keyword>
<feature type="domain" description="Peptidase S33 tripeptidyl aminopeptidase-like C-terminal" evidence="6">
    <location>
        <begin position="419"/>
        <end position="520"/>
    </location>
</feature>
<evidence type="ECO:0000256" key="4">
    <source>
        <dbReference type="SAM" id="Phobius"/>
    </source>
</evidence>
<keyword evidence="2" id="KW-0732">Signal</keyword>
<dbReference type="InterPro" id="IPR051601">
    <property type="entry name" value="Serine_prot/Carboxylest_S33"/>
</dbReference>
<proteinExistence type="inferred from homology"/>
<comment type="caution">
    <text evidence="7">The sequence shown here is derived from an EMBL/GenBank/DDBJ whole genome shotgun (WGS) entry which is preliminary data.</text>
</comment>
<evidence type="ECO:0000259" key="6">
    <source>
        <dbReference type="Pfam" id="PF08386"/>
    </source>
</evidence>
<dbReference type="Proteomes" id="UP001500943">
    <property type="component" value="Unassembled WGS sequence"/>
</dbReference>
<evidence type="ECO:0000256" key="3">
    <source>
        <dbReference type="ARBA" id="ARBA00022801"/>
    </source>
</evidence>
<dbReference type="RefSeq" id="WP_343926281.1">
    <property type="nucleotide sequence ID" value="NZ_BAAAKW010000060.1"/>
</dbReference>
<keyword evidence="4" id="KW-0472">Membrane</keyword>
<feature type="domain" description="AB hydrolase-1" evidence="5">
    <location>
        <begin position="110"/>
        <end position="301"/>
    </location>
</feature>
<dbReference type="Pfam" id="PF08386">
    <property type="entry name" value="Abhydrolase_4"/>
    <property type="match status" value="1"/>
</dbReference>
<evidence type="ECO:0000313" key="7">
    <source>
        <dbReference type="EMBL" id="GAA1224858.1"/>
    </source>
</evidence>
<dbReference type="PANTHER" id="PTHR43248:SF29">
    <property type="entry name" value="TRIPEPTIDYL AMINOPEPTIDASE"/>
    <property type="match status" value="1"/>
</dbReference>
<reference evidence="7 8" key="1">
    <citation type="journal article" date="2019" name="Int. J. Syst. Evol. Microbiol.">
        <title>The Global Catalogue of Microorganisms (GCM) 10K type strain sequencing project: providing services to taxonomists for standard genome sequencing and annotation.</title>
        <authorList>
            <consortium name="The Broad Institute Genomics Platform"/>
            <consortium name="The Broad Institute Genome Sequencing Center for Infectious Disease"/>
            <person name="Wu L."/>
            <person name="Ma J."/>
        </authorList>
    </citation>
    <scope>NUCLEOTIDE SEQUENCE [LARGE SCALE GENOMIC DNA]</scope>
    <source>
        <strain evidence="7 8">JCM 12762</strain>
    </source>
</reference>
<name>A0ABN1VWR6_9MICO</name>
<evidence type="ECO:0000256" key="2">
    <source>
        <dbReference type="ARBA" id="ARBA00022729"/>
    </source>
</evidence>
<organism evidence="7 8">
    <name type="scientific">Rhodoglobus aureus</name>
    <dbReference type="NCBI Taxonomy" id="191497"/>
    <lineage>
        <taxon>Bacteria</taxon>
        <taxon>Bacillati</taxon>
        <taxon>Actinomycetota</taxon>
        <taxon>Actinomycetes</taxon>
        <taxon>Micrococcales</taxon>
        <taxon>Microbacteriaceae</taxon>
        <taxon>Rhodoglobus</taxon>
    </lineage>
</organism>
<dbReference type="SUPFAM" id="SSF53474">
    <property type="entry name" value="alpha/beta-Hydrolases"/>
    <property type="match status" value="1"/>
</dbReference>
<keyword evidence="4" id="KW-1133">Transmembrane helix</keyword>
<dbReference type="GO" id="GO:0016787">
    <property type="term" value="F:hydrolase activity"/>
    <property type="evidence" value="ECO:0007669"/>
    <property type="project" value="UniProtKB-KW"/>
</dbReference>
<evidence type="ECO:0000259" key="5">
    <source>
        <dbReference type="Pfam" id="PF00561"/>
    </source>
</evidence>
<dbReference type="PANTHER" id="PTHR43248">
    <property type="entry name" value="2-SUCCINYL-6-HYDROXY-2,4-CYCLOHEXADIENE-1-CARBOXYLATE SYNTHASE"/>
    <property type="match status" value="1"/>
</dbReference>
<evidence type="ECO:0000256" key="1">
    <source>
        <dbReference type="ARBA" id="ARBA00010088"/>
    </source>
</evidence>
<comment type="similarity">
    <text evidence="1">Belongs to the peptidase S33 family.</text>
</comment>
<dbReference type="EMBL" id="BAAAKW010000060">
    <property type="protein sequence ID" value="GAA1224858.1"/>
    <property type="molecule type" value="Genomic_DNA"/>
</dbReference>
<feature type="transmembrane region" description="Helical" evidence="4">
    <location>
        <begin position="15"/>
        <end position="37"/>
    </location>
</feature>